<comment type="caution">
    <text evidence="2">The sequence shown here is derived from an EMBL/GenBank/DDBJ whole genome shotgun (WGS) entry which is preliminary data.</text>
</comment>
<organism evidence="2 3">
    <name type="scientific">Miscanthus lutarioriparius</name>
    <dbReference type="NCBI Taxonomy" id="422564"/>
    <lineage>
        <taxon>Eukaryota</taxon>
        <taxon>Viridiplantae</taxon>
        <taxon>Streptophyta</taxon>
        <taxon>Embryophyta</taxon>
        <taxon>Tracheophyta</taxon>
        <taxon>Spermatophyta</taxon>
        <taxon>Magnoliopsida</taxon>
        <taxon>Liliopsida</taxon>
        <taxon>Poales</taxon>
        <taxon>Poaceae</taxon>
        <taxon>PACMAD clade</taxon>
        <taxon>Panicoideae</taxon>
        <taxon>Andropogonodae</taxon>
        <taxon>Andropogoneae</taxon>
        <taxon>Saccharinae</taxon>
        <taxon>Miscanthus</taxon>
    </lineage>
</organism>
<name>A0A811Q8Y8_9POAL</name>
<accession>A0A811Q8Y8</accession>
<feature type="compositionally biased region" description="Basic and acidic residues" evidence="1">
    <location>
        <begin position="50"/>
        <end position="65"/>
    </location>
</feature>
<protein>
    <submittedName>
        <fullName evidence="2">Uncharacterized protein</fullName>
    </submittedName>
</protein>
<reference evidence="2" key="1">
    <citation type="submission" date="2020-10" db="EMBL/GenBank/DDBJ databases">
        <authorList>
            <person name="Han B."/>
            <person name="Lu T."/>
            <person name="Zhao Q."/>
            <person name="Huang X."/>
            <person name="Zhao Y."/>
        </authorList>
    </citation>
    <scope>NUCLEOTIDE SEQUENCE</scope>
</reference>
<feature type="region of interest" description="Disordered" evidence="1">
    <location>
        <begin position="42"/>
        <end position="75"/>
    </location>
</feature>
<evidence type="ECO:0000256" key="1">
    <source>
        <dbReference type="SAM" id="MobiDB-lite"/>
    </source>
</evidence>
<proteinExistence type="predicted"/>
<evidence type="ECO:0000313" key="2">
    <source>
        <dbReference type="EMBL" id="CAD6252443.1"/>
    </source>
</evidence>
<feature type="region of interest" description="Disordered" evidence="1">
    <location>
        <begin position="175"/>
        <end position="198"/>
    </location>
</feature>
<feature type="region of interest" description="Disordered" evidence="1">
    <location>
        <begin position="114"/>
        <end position="145"/>
    </location>
</feature>
<evidence type="ECO:0000313" key="3">
    <source>
        <dbReference type="Proteomes" id="UP000604825"/>
    </source>
</evidence>
<dbReference type="Proteomes" id="UP000604825">
    <property type="component" value="Unassembled WGS sequence"/>
</dbReference>
<gene>
    <name evidence="2" type="ORF">NCGR_LOCUS36095</name>
</gene>
<keyword evidence="3" id="KW-1185">Reference proteome</keyword>
<dbReference type="AlphaFoldDB" id="A0A811Q8Y8"/>
<sequence length="212" mass="22890">MGIGAAAAGTMVFHVASTGTMLSDLAFRPSLYGIKFADARRLKQKKSRKDKGGERREREEGERRNRTPAGAGLQRRRRFSAVEVGWQLRCRAVGQSEREGAGQRRDGGRAVAALAPARKKHGVSSGARAGSIEEEEVEGKQSRTPARVLGRSRLHQAEASAALCLGRRYRAGPRRRCGAEQRWGEGEENGGGVGEEELKLGARMASSVGPLL</sequence>
<dbReference type="EMBL" id="CAJGYO010000009">
    <property type="protein sequence ID" value="CAD6252443.1"/>
    <property type="molecule type" value="Genomic_DNA"/>
</dbReference>